<dbReference type="HOGENOM" id="CLU_073145_0_0_1"/>
<feature type="region of interest" description="Disordered" evidence="1">
    <location>
        <begin position="1"/>
        <end position="50"/>
    </location>
</feature>
<evidence type="ECO:0000256" key="1">
    <source>
        <dbReference type="SAM" id="MobiDB-lite"/>
    </source>
</evidence>
<dbReference type="InParanoid" id="E3L7D1"/>
<dbReference type="RefSeq" id="XP_003336875.2">
    <property type="nucleotide sequence ID" value="XM_003336827.2"/>
</dbReference>
<dbReference type="VEuPathDB" id="FungiDB:PGTG_18281"/>
<gene>
    <name evidence="2" type="ORF">PGTG_18281</name>
</gene>
<protein>
    <recommendedName>
        <fullName evidence="4">BED-type domain-containing protein</fullName>
    </recommendedName>
</protein>
<reference evidence="3" key="2">
    <citation type="journal article" date="2011" name="Proc. Natl. Acad. Sci. U.S.A.">
        <title>Obligate biotrophy features unraveled by the genomic analysis of rust fungi.</title>
        <authorList>
            <person name="Duplessis S."/>
            <person name="Cuomo C.A."/>
            <person name="Lin Y.-C."/>
            <person name="Aerts A."/>
            <person name="Tisserant E."/>
            <person name="Veneault-Fourrey C."/>
            <person name="Joly D.L."/>
            <person name="Hacquard S."/>
            <person name="Amselem J."/>
            <person name="Cantarel B.L."/>
            <person name="Chiu R."/>
            <person name="Coutinho P.M."/>
            <person name="Feau N."/>
            <person name="Field M."/>
            <person name="Frey P."/>
            <person name="Gelhaye E."/>
            <person name="Goldberg J."/>
            <person name="Grabherr M.G."/>
            <person name="Kodira C.D."/>
            <person name="Kohler A."/>
            <person name="Kuees U."/>
            <person name="Lindquist E.A."/>
            <person name="Lucas S.M."/>
            <person name="Mago R."/>
            <person name="Mauceli E."/>
            <person name="Morin E."/>
            <person name="Murat C."/>
            <person name="Pangilinan J.L."/>
            <person name="Park R."/>
            <person name="Pearson M."/>
            <person name="Quesneville H."/>
            <person name="Rouhier N."/>
            <person name="Sakthikumar S."/>
            <person name="Salamov A.A."/>
            <person name="Schmutz J."/>
            <person name="Selles B."/>
            <person name="Shapiro H."/>
            <person name="Tanguay P."/>
            <person name="Tuskan G.A."/>
            <person name="Henrissat B."/>
            <person name="Van de Peer Y."/>
            <person name="Rouze P."/>
            <person name="Ellis J.G."/>
            <person name="Dodds P.N."/>
            <person name="Schein J.E."/>
            <person name="Zhong S."/>
            <person name="Hamelin R.C."/>
            <person name="Grigoriev I.V."/>
            <person name="Szabo L.J."/>
            <person name="Martin F."/>
        </authorList>
    </citation>
    <scope>NUCLEOTIDE SEQUENCE [LARGE SCALE GENOMIC DNA]</scope>
    <source>
        <strain evidence="3">CRL 75-36-700-3 / race SCCL</strain>
    </source>
</reference>
<sequence length="246" mass="26983">MAGTSRKRCKPSKAPLSDSSIVDSSDEIEDSKATDQSKLQGQRSDKQELRRAREVHANQLSRCYASYNTPQLSKQLDKFKRKMIAYPCKLCGNNIKRPTYNSSTTNLSKHISSCSKKQNKQAATQKLDALGVSGTGDIDPREVPQLCAIWCAEGARSFSALGETAHQGIMHPTVLKNLPTRKAVSNNISAFYTAMQESFKKHKGALYLGLDAWQSPNGFDVLGTVVYRCGTPIVPGGRQLVEGMVL</sequence>
<reference key="1">
    <citation type="submission" date="2007-01" db="EMBL/GenBank/DDBJ databases">
        <title>The Genome Sequence of Puccinia graminis f. sp. tritici Strain CRL 75-36-700-3.</title>
        <authorList>
            <consortium name="The Broad Institute Genome Sequencing Platform"/>
            <person name="Birren B."/>
            <person name="Lander E."/>
            <person name="Galagan J."/>
            <person name="Nusbaum C."/>
            <person name="Devon K."/>
            <person name="Cuomo C."/>
            <person name="Jaffe D."/>
            <person name="Butler J."/>
            <person name="Alvarez P."/>
            <person name="Gnerre S."/>
            <person name="Grabherr M."/>
            <person name="Mauceli E."/>
            <person name="Brockman W."/>
            <person name="Young S."/>
            <person name="LaButti K."/>
            <person name="Sykes S."/>
            <person name="DeCaprio D."/>
            <person name="Crawford M."/>
            <person name="Koehrsen M."/>
            <person name="Engels R."/>
            <person name="Montgomery P."/>
            <person name="Pearson M."/>
            <person name="Howarth C."/>
            <person name="Larson L."/>
            <person name="White J."/>
            <person name="Zeng Q."/>
            <person name="Kodira C."/>
            <person name="Yandava C."/>
            <person name="Alvarado L."/>
            <person name="O'Leary S."/>
            <person name="Szabo L."/>
            <person name="Dean R."/>
            <person name="Schein J."/>
        </authorList>
    </citation>
    <scope>NUCLEOTIDE SEQUENCE</scope>
    <source>
        <strain>CRL 75-36-700-3</strain>
    </source>
</reference>
<keyword evidence="3" id="KW-1185">Reference proteome</keyword>
<evidence type="ECO:0000313" key="3">
    <source>
        <dbReference type="Proteomes" id="UP000008783"/>
    </source>
</evidence>
<dbReference type="Proteomes" id="UP000008783">
    <property type="component" value="Unassembled WGS sequence"/>
</dbReference>
<name>E3L7D1_PUCGT</name>
<evidence type="ECO:0000313" key="2">
    <source>
        <dbReference type="EMBL" id="EFP92456.2"/>
    </source>
</evidence>
<dbReference type="GeneID" id="10538449"/>
<dbReference type="EMBL" id="DS178364">
    <property type="protein sequence ID" value="EFP92456.2"/>
    <property type="molecule type" value="Genomic_DNA"/>
</dbReference>
<dbReference type="KEGG" id="pgr:PGTG_18281"/>
<dbReference type="OrthoDB" id="3247971at2759"/>
<dbReference type="AlphaFoldDB" id="E3L7D1"/>
<proteinExistence type="predicted"/>
<organism evidence="2 3">
    <name type="scientific">Puccinia graminis f. sp. tritici (strain CRL 75-36-700-3 / race SCCL)</name>
    <name type="common">Black stem rust fungus</name>
    <dbReference type="NCBI Taxonomy" id="418459"/>
    <lineage>
        <taxon>Eukaryota</taxon>
        <taxon>Fungi</taxon>
        <taxon>Dikarya</taxon>
        <taxon>Basidiomycota</taxon>
        <taxon>Pucciniomycotina</taxon>
        <taxon>Pucciniomycetes</taxon>
        <taxon>Pucciniales</taxon>
        <taxon>Pucciniaceae</taxon>
        <taxon>Puccinia</taxon>
    </lineage>
</organism>
<accession>E3L7D1</accession>
<evidence type="ECO:0008006" key="4">
    <source>
        <dbReference type="Google" id="ProtNLM"/>
    </source>
</evidence>
<feature type="compositionally biased region" description="Basic residues" evidence="1">
    <location>
        <begin position="1"/>
        <end position="11"/>
    </location>
</feature>